<dbReference type="AlphaFoldDB" id="A0A0V1MKY3"/>
<protein>
    <submittedName>
        <fullName evidence="1">Uncharacterized protein</fullName>
    </submittedName>
</protein>
<organism evidence="1 2">
    <name type="scientific">Trichinella papuae</name>
    <dbReference type="NCBI Taxonomy" id="268474"/>
    <lineage>
        <taxon>Eukaryota</taxon>
        <taxon>Metazoa</taxon>
        <taxon>Ecdysozoa</taxon>
        <taxon>Nematoda</taxon>
        <taxon>Enoplea</taxon>
        <taxon>Dorylaimia</taxon>
        <taxon>Trichinellida</taxon>
        <taxon>Trichinellidae</taxon>
        <taxon>Trichinella</taxon>
    </lineage>
</organism>
<accession>A0A0V1MKY3</accession>
<keyword evidence="2" id="KW-1185">Reference proteome</keyword>
<proteinExistence type="predicted"/>
<dbReference type="EMBL" id="JYDO01000078">
    <property type="protein sequence ID" value="KRZ72477.1"/>
    <property type="molecule type" value="Genomic_DNA"/>
</dbReference>
<comment type="caution">
    <text evidence="1">The sequence shown here is derived from an EMBL/GenBank/DDBJ whole genome shotgun (WGS) entry which is preliminary data.</text>
</comment>
<name>A0A0V1MKY3_9BILA</name>
<dbReference type="Proteomes" id="UP000054843">
    <property type="component" value="Unassembled WGS sequence"/>
</dbReference>
<reference evidence="1 2" key="1">
    <citation type="submission" date="2015-01" db="EMBL/GenBank/DDBJ databases">
        <title>Evolution of Trichinella species and genotypes.</title>
        <authorList>
            <person name="Korhonen P.K."/>
            <person name="Edoardo P."/>
            <person name="Giuseppe L.R."/>
            <person name="Gasser R.B."/>
        </authorList>
    </citation>
    <scope>NUCLEOTIDE SEQUENCE [LARGE SCALE GENOMIC DNA]</scope>
    <source>
        <strain evidence="1">ISS1980</strain>
    </source>
</reference>
<sequence>MIISELFFFRFLKIRSCAAKIIVQSALSIHGMCVPAECRISAYTWRFYSCSPPPSMPYNPTQLPESCNGYHGASTDLHVKYLS</sequence>
<evidence type="ECO:0000313" key="1">
    <source>
        <dbReference type="EMBL" id="KRZ72477.1"/>
    </source>
</evidence>
<feature type="non-terminal residue" evidence="1">
    <location>
        <position position="83"/>
    </location>
</feature>
<evidence type="ECO:0000313" key="2">
    <source>
        <dbReference type="Proteomes" id="UP000054843"/>
    </source>
</evidence>
<gene>
    <name evidence="1" type="ORF">T10_3569</name>
</gene>